<dbReference type="PANTHER" id="PTHR47505">
    <property type="entry name" value="DNA UTILIZATION PROTEIN YHGH"/>
    <property type="match status" value="1"/>
</dbReference>
<dbReference type="InterPro" id="IPR051910">
    <property type="entry name" value="ComF/GntX_DNA_util-trans"/>
</dbReference>
<dbReference type="SUPFAM" id="SSF53271">
    <property type="entry name" value="PRTase-like"/>
    <property type="match status" value="1"/>
</dbReference>
<name>A0ABW3RGD7_9SPHI</name>
<sequence>MLHRYFRSLVHLFFPELCMGCNNSLVEQEEMVCTTCLFHLPKTDFHLDCNNDSVQLLKGKFQFKFACSMLYLSSGSLVERLIYNLKYNNHPQVGYYFGRLYGKDLLDSPFMEKIDLVVPIPLHRKRLNKRGYNQSEYFARGLAKSLGSKVDSKTLIRRTYQSSQTKLLTFERVLNVEDAFQCNEPEKFGNKNILLVDDVLTTGSTIASAANELNKSAPSCKIYIASLARAKI</sequence>
<gene>
    <name evidence="3" type="ORF">ACFQ2C_01200</name>
</gene>
<dbReference type="Proteomes" id="UP001597205">
    <property type="component" value="Unassembled WGS sequence"/>
</dbReference>
<evidence type="ECO:0000313" key="4">
    <source>
        <dbReference type="Proteomes" id="UP001597205"/>
    </source>
</evidence>
<organism evidence="3 4">
    <name type="scientific">Sphingobacterium daejeonense</name>
    <dbReference type="NCBI Taxonomy" id="371142"/>
    <lineage>
        <taxon>Bacteria</taxon>
        <taxon>Pseudomonadati</taxon>
        <taxon>Bacteroidota</taxon>
        <taxon>Sphingobacteriia</taxon>
        <taxon>Sphingobacteriales</taxon>
        <taxon>Sphingobacteriaceae</taxon>
        <taxon>Sphingobacterium</taxon>
    </lineage>
</organism>
<dbReference type="InterPro" id="IPR000836">
    <property type="entry name" value="PRTase_dom"/>
</dbReference>
<evidence type="ECO:0000313" key="3">
    <source>
        <dbReference type="EMBL" id="MFD1164214.1"/>
    </source>
</evidence>
<evidence type="ECO:0000256" key="1">
    <source>
        <dbReference type="ARBA" id="ARBA00008007"/>
    </source>
</evidence>
<feature type="domain" description="Phosphoribosyltransferase" evidence="2">
    <location>
        <begin position="135"/>
        <end position="228"/>
    </location>
</feature>
<dbReference type="CDD" id="cd06223">
    <property type="entry name" value="PRTases_typeI"/>
    <property type="match status" value="1"/>
</dbReference>
<dbReference type="EMBL" id="JBHTKY010000001">
    <property type="protein sequence ID" value="MFD1164214.1"/>
    <property type="molecule type" value="Genomic_DNA"/>
</dbReference>
<evidence type="ECO:0000259" key="2">
    <source>
        <dbReference type="Pfam" id="PF00156"/>
    </source>
</evidence>
<comment type="similarity">
    <text evidence="1">Belongs to the ComF/GntX family.</text>
</comment>
<accession>A0ABW3RGD7</accession>
<dbReference type="InterPro" id="IPR029057">
    <property type="entry name" value="PRTase-like"/>
</dbReference>
<keyword evidence="4" id="KW-1185">Reference proteome</keyword>
<dbReference type="PANTHER" id="PTHR47505:SF1">
    <property type="entry name" value="DNA UTILIZATION PROTEIN YHGH"/>
    <property type="match status" value="1"/>
</dbReference>
<proteinExistence type="inferred from homology"/>
<dbReference type="RefSeq" id="WP_380894445.1">
    <property type="nucleotide sequence ID" value="NZ_JBHTKY010000001.1"/>
</dbReference>
<dbReference type="Gene3D" id="3.40.50.2020">
    <property type="match status" value="1"/>
</dbReference>
<comment type="caution">
    <text evidence="3">The sequence shown here is derived from an EMBL/GenBank/DDBJ whole genome shotgun (WGS) entry which is preliminary data.</text>
</comment>
<protein>
    <submittedName>
        <fullName evidence="3">ComF family protein</fullName>
    </submittedName>
</protein>
<dbReference type="Pfam" id="PF00156">
    <property type="entry name" value="Pribosyltran"/>
    <property type="match status" value="1"/>
</dbReference>
<reference evidence="4" key="1">
    <citation type="journal article" date="2019" name="Int. J. Syst. Evol. Microbiol.">
        <title>The Global Catalogue of Microorganisms (GCM) 10K type strain sequencing project: providing services to taxonomists for standard genome sequencing and annotation.</title>
        <authorList>
            <consortium name="The Broad Institute Genomics Platform"/>
            <consortium name="The Broad Institute Genome Sequencing Center for Infectious Disease"/>
            <person name="Wu L."/>
            <person name="Ma J."/>
        </authorList>
    </citation>
    <scope>NUCLEOTIDE SEQUENCE [LARGE SCALE GENOMIC DNA]</scope>
    <source>
        <strain evidence="4">CCUG 52468</strain>
    </source>
</reference>